<reference evidence="2 3" key="1">
    <citation type="journal article" date="2012" name="Genome Biol.">
        <title>Genome and low-iron response of an oceanic diatom adapted to chronic iron limitation.</title>
        <authorList>
            <person name="Lommer M."/>
            <person name="Specht M."/>
            <person name="Roy A.S."/>
            <person name="Kraemer L."/>
            <person name="Andreson R."/>
            <person name="Gutowska M.A."/>
            <person name="Wolf J."/>
            <person name="Bergner S.V."/>
            <person name="Schilhabel M.B."/>
            <person name="Klostermeier U.C."/>
            <person name="Beiko R.G."/>
            <person name="Rosenstiel P."/>
            <person name="Hippler M."/>
            <person name="Laroche J."/>
        </authorList>
    </citation>
    <scope>NUCLEOTIDE SEQUENCE [LARGE SCALE GENOMIC DNA]</scope>
    <source>
        <strain evidence="2 3">CCMP1005</strain>
    </source>
</reference>
<dbReference type="Proteomes" id="UP000266841">
    <property type="component" value="Unassembled WGS sequence"/>
</dbReference>
<feature type="compositionally biased region" description="Low complexity" evidence="1">
    <location>
        <begin position="47"/>
        <end position="64"/>
    </location>
</feature>
<feature type="region of interest" description="Disordered" evidence="1">
    <location>
        <begin position="116"/>
        <end position="142"/>
    </location>
</feature>
<protein>
    <submittedName>
        <fullName evidence="2">Uncharacterized protein</fullName>
    </submittedName>
</protein>
<feature type="compositionally biased region" description="Basic and acidic residues" evidence="1">
    <location>
        <begin position="124"/>
        <end position="138"/>
    </location>
</feature>
<feature type="compositionally biased region" description="Polar residues" evidence="1">
    <location>
        <begin position="66"/>
        <end position="76"/>
    </location>
</feature>
<feature type="compositionally biased region" description="Low complexity" evidence="1">
    <location>
        <begin position="10"/>
        <end position="34"/>
    </location>
</feature>
<keyword evidence="3" id="KW-1185">Reference proteome</keyword>
<name>K0RZM7_THAOC</name>
<comment type="caution">
    <text evidence="2">The sequence shown here is derived from an EMBL/GenBank/DDBJ whole genome shotgun (WGS) entry which is preliminary data.</text>
</comment>
<sequence length="256" mass="27496">MVRGLALSVAPLSPRSPPNNNSGPLGGALRPLGGTIDGRPGRGRPFRSSASTSATRSLVSARATPTRGQTPDQGQAPSRDAALQTKSFPAAAASSLLRLLYRDYSSAIIRHTWRRPSHPIAHGSDGKRQREKSREEPQGLRGGHGVAFCAMSSQAVDCNALEATASIEDITGNEQNRDILRSLQNDEISALWLCRPDLSEDYEDYELGSSRELDWLGHFVKKSTRLECVGVWGSGAFGNCSGHSVDRFLDDLGQGA</sequence>
<evidence type="ECO:0000313" key="3">
    <source>
        <dbReference type="Proteomes" id="UP000266841"/>
    </source>
</evidence>
<accession>K0RZM7</accession>
<gene>
    <name evidence="2" type="ORF">THAOC_26243</name>
</gene>
<dbReference type="AlphaFoldDB" id="K0RZM7"/>
<organism evidence="2 3">
    <name type="scientific">Thalassiosira oceanica</name>
    <name type="common">Marine diatom</name>
    <dbReference type="NCBI Taxonomy" id="159749"/>
    <lineage>
        <taxon>Eukaryota</taxon>
        <taxon>Sar</taxon>
        <taxon>Stramenopiles</taxon>
        <taxon>Ochrophyta</taxon>
        <taxon>Bacillariophyta</taxon>
        <taxon>Coscinodiscophyceae</taxon>
        <taxon>Thalassiosirophycidae</taxon>
        <taxon>Thalassiosirales</taxon>
        <taxon>Thalassiosiraceae</taxon>
        <taxon>Thalassiosira</taxon>
    </lineage>
</organism>
<proteinExistence type="predicted"/>
<feature type="region of interest" description="Disordered" evidence="1">
    <location>
        <begin position="1"/>
        <end position="83"/>
    </location>
</feature>
<evidence type="ECO:0000256" key="1">
    <source>
        <dbReference type="SAM" id="MobiDB-lite"/>
    </source>
</evidence>
<evidence type="ECO:0000313" key="2">
    <source>
        <dbReference type="EMBL" id="EJK54191.1"/>
    </source>
</evidence>
<feature type="non-terminal residue" evidence="2">
    <location>
        <position position="256"/>
    </location>
</feature>
<dbReference type="EMBL" id="AGNL01036225">
    <property type="protein sequence ID" value="EJK54191.1"/>
    <property type="molecule type" value="Genomic_DNA"/>
</dbReference>